<organism evidence="2 3">
    <name type="scientific">Methyloprofundus sedimenti</name>
    <dbReference type="NCBI Taxonomy" id="1420851"/>
    <lineage>
        <taxon>Bacteria</taxon>
        <taxon>Pseudomonadati</taxon>
        <taxon>Pseudomonadota</taxon>
        <taxon>Gammaproteobacteria</taxon>
        <taxon>Methylococcales</taxon>
        <taxon>Methylococcaceae</taxon>
        <taxon>Methyloprofundus</taxon>
    </lineage>
</organism>
<dbReference type="STRING" id="1420851.AU255_15160"/>
<feature type="transmembrane region" description="Helical" evidence="1">
    <location>
        <begin position="81"/>
        <end position="103"/>
    </location>
</feature>
<dbReference type="EMBL" id="LPUF01000003">
    <property type="protein sequence ID" value="OQK15563.1"/>
    <property type="molecule type" value="Genomic_DNA"/>
</dbReference>
<gene>
    <name evidence="2" type="ORF">AU255_15160</name>
</gene>
<dbReference type="OrthoDB" id="8536790at2"/>
<comment type="caution">
    <text evidence="2">The sequence shown here is derived from an EMBL/GenBank/DDBJ whole genome shotgun (WGS) entry which is preliminary data.</text>
</comment>
<accession>A0A1V8M2B2</accession>
<dbReference type="RefSeq" id="WP_080523804.1">
    <property type="nucleotide sequence ID" value="NZ_LPUF01000003.1"/>
</dbReference>
<protein>
    <submittedName>
        <fullName evidence="2">Uncharacterized protein</fullName>
    </submittedName>
</protein>
<feature type="transmembrane region" description="Helical" evidence="1">
    <location>
        <begin position="51"/>
        <end position="69"/>
    </location>
</feature>
<dbReference type="AlphaFoldDB" id="A0A1V8M2B2"/>
<keyword evidence="1" id="KW-1133">Transmembrane helix</keyword>
<keyword evidence="1" id="KW-0472">Membrane</keyword>
<evidence type="ECO:0000313" key="3">
    <source>
        <dbReference type="Proteomes" id="UP000191980"/>
    </source>
</evidence>
<evidence type="ECO:0000256" key="1">
    <source>
        <dbReference type="SAM" id="Phobius"/>
    </source>
</evidence>
<sequence>MNQDSRHSGNVLLLRGAALWLLMALFLAWCLVGTSLGVPFMTMIFKGFHRLLQAHIDFLLMSALIFGVYSAKVPLPWHVSWSMVIGAFTNSSMFLFMSMFPILLDAKADNFAPEGIFPMFFHFYLFTSISVTTYGFGMAAIIIFRSTFATSQKNLISEDL</sequence>
<feature type="transmembrane region" description="Helical" evidence="1">
    <location>
        <begin position="123"/>
        <end position="144"/>
    </location>
</feature>
<keyword evidence="1" id="KW-0812">Transmembrane</keyword>
<evidence type="ECO:0000313" key="2">
    <source>
        <dbReference type="EMBL" id="OQK15563.1"/>
    </source>
</evidence>
<name>A0A1V8M2B2_9GAMM</name>
<keyword evidence="3" id="KW-1185">Reference proteome</keyword>
<reference evidence="2 3" key="1">
    <citation type="submission" date="2015-12" db="EMBL/GenBank/DDBJ databases">
        <authorList>
            <person name="Shamseldin A."/>
            <person name="Moawad H."/>
            <person name="Abd El-Rahim W.M."/>
            <person name="Sadowsky M.J."/>
        </authorList>
    </citation>
    <scope>NUCLEOTIDE SEQUENCE [LARGE SCALE GENOMIC DNA]</scope>
    <source>
        <strain evidence="2 3">WF1</strain>
    </source>
</reference>
<feature type="transmembrane region" description="Helical" evidence="1">
    <location>
        <begin position="12"/>
        <end position="45"/>
    </location>
</feature>
<proteinExistence type="predicted"/>
<dbReference type="Proteomes" id="UP000191980">
    <property type="component" value="Unassembled WGS sequence"/>
</dbReference>